<gene>
    <name evidence="2" type="ORF">J8J14_03235</name>
</gene>
<evidence type="ECO:0000313" key="2">
    <source>
        <dbReference type="EMBL" id="MBP0443783.1"/>
    </source>
</evidence>
<name>A0ABS4ABC0_9PROT</name>
<reference evidence="2 3" key="1">
    <citation type="submission" date="2021-03" db="EMBL/GenBank/DDBJ databases">
        <authorList>
            <person name="So Y."/>
        </authorList>
    </citation>
    <scope>NUCLEOTIDE SEQUENCE [LARGE SCALE GENOMIC DNA]</scope>
    <source>
        <strain evidence="2 3">SSH11</strain>
    </source>
</reference>
<sequence>MRQARRPFLAVALMALPLLSAGTAAAQVSFGIGIGPAYPVYPYPYAYPPPPAWYVPPFPAYAPPPAYVAPRAAGQACYAGAYICPLERPVPAGDACACPARNGGRAWGRVG</sequence>
<dbReference type="EMBL" id="JAGIZB010000002">
    <property type="protein sequence ID" value="MBP0443783.1"/>
    <property type="molecule type" value="Genomic_DNA"/>
</dbReference>
<evidence type="ECO:0000256" key="1">
    <source>
        <dbReference type="SAM" id="SignalP"/>
    </source>
</evidence>
<feature type="chain" id="PRO_5046781163" evidence="1">
    <location>
        <begin position="27"/>
        <end position="111"/>
    </location>
</feature>
<accession>A0ABS4ABC0</accession>
<dbReference type="RefSeq" id="WP_209377996.1">
    <property type="nucleotide sequence ID" value="NZ_JAGIZB010000002.1"/>
</dbReference>
<dbReference type="Proteomes" id="UP000681594">
    <property type="component" value="Unassembled WGS sequence"/>
</dbReference>
<comment type="caution">
    <text evidence="2">The sequence shown here is derived from an EMBL/GenBank/DDBJ whole genome shotgun (WGS) entry which is preliminary data.</text>
</comment>
<evidence type="ECO:0000313" key="3">
    <source>
        <dbReference type="Proteomes" id="UP000681594"/>
    </source>
</evidence>
<protein>
    <submittedName>
        <fullName evidence="2">Uncharacterized protein</fullName>
    </submittedName>
</protein>
<keyword evidence="3" id="KW-1185">Reference proteome</keyword>
<keyword evidence="1" id="KW-0732">Signal</keyword>
<organism evidence="2 3">
    <name type="scientific">Pararoseomonas baculiformis</name>
    <dbReference type="NCBI Taxonomy" id="2820812"/>
    <lineage>
        <taxon>Bacteria</taxon>
        <taxon>Pseudomonadati</taxon>
        <taxon>Pseudomonadota</taxon>
        <taxon>Alphaproteobacteria</taxon>
        <taxon>Acetobacterales</taxon>
        <taxon>Acetobacteraceae</taxon>
        <taxon>Pararoseomonas</taxon>
    </lineage>
</organism>
<feature type="signal peptide" evidence="1">
    <location>
        <begin position="1"/>
        <end position="26"/>
    </location>
</feature>
<proteinExistence type="predicted"/>